<evidence type="ECO:0000256" key="6">
    <source>
        <dbReference type="SAM" id="Phobius"/>
    </source>
</evidence>
<dbReference type="PANTHER" id="PTHR43317:SF1">
    <property type="entry name" value="THERMOSPERMINE SYNTHASE ACAULIS5"/>
    <property type="match status" value="1"/>
</dbReference>
<keyword evidence="9" id="KW-1185">Reference proteome</keyword>
<proteinExistence type="inferred from homology"/>
<evidence type="ECO:0000256" key="2">
    <source>
        <dbReference type="ARBA" id="ARBA00022679"/>
    </source>
</evidence>
<dbReference type="InterPro" id="IPR030374">
    <property type="entry name" value="PABS"/>
</dbReference>
<evidence type="ECO:0000259" key="7">
    <source>
        <dbReference type="PROSITE" id="PS51006"/>
    </source>
</evidence>
<evidence type="ECO:0000313" key="9">
    <source>
        <dbReference type="Proteomes" id="UP000199071"/>
    </source>
</evidence>
<evidence type="ECO:0000256" key="4">
    <source>
        <dbReference type="PROSITE-ProRule" id="PRU00354"/>
    </source>
</evidence>
<dbReference type="PROSITE" id="PS51006">
    <property type="entry name" value="PABS_2"/>
    <property type="match status" value="1"/>
</dbReference>
<comment type="similarity">
    <text evidence="1">Belongs to the spermidine/spermine synthase family.</text>
</comment>
<evidence type="ECO:0000313" key="8">
    <source>
        <dbReference type="EMBL" id="SDB15022.1"/>
    </source>
</evidence>
<dbReference type="CDD" id="cd02440">
    <property type="entry name" value="AdoMet_MTases"/>
    <property type="match status" value="1"/>
</dbReference>
<organism evidence="8 9">
    <name type="scientific">Bauldia litoralis</name>
    <dbReference type="NCBI Taxonomy" id="665467"/>
    <lineage>
        <taxon>Bacteria</taxon>
        <taxon>Pseudomonadati</taxon>
        <taxon>Pseudomonadota</taxon>
        <taxon>Alphaproteobacteria</taxon>
        <taxon>Hyphomicrobiales</taxon>
        <taxon>Kaistiaceae</taxon>
        <taxon>Bauldia</taxon>
    </lineage>
</organism>
<evidence type="ECO:0000256" key="1">
    <source>
        <dbReference type="ARBA" id="ARBA00007867"/>
    </source>
</evidence>
<gene>
    <name evidence="8" type="ORF">SAMN02982931_01159</name>
</gene>
<dbReference type="AlphaFoldDB" id="A0A1G6B3A2"/>
<dbReference type="RefSeq" id="WP_090875393.1">
    <property type="nucleotide sequence ID" value="NZ_FMXQ01000002.1"/>
</dbReference>
<accession>A0A1G6B3A2</accession>
<keyword evidence="2 4" id="KW-0808">Transferase</keyword>
<feature type="region of interest" description="Disordered" evidence="5">
    <location>
        <begin position="1"/>
        <end position="21"/>
    </location>
</feature>
<keyword evidence="3 4" id="KW-0620">Polyamine biosynthesis</keyword>
<sequence>MAKSGRAKTSGQKTPPEKPRAATGSRAAILIALAGAVVVAAVLGVLLWPQPRTELVAETGSEPGLIARIESLYNDIYVYKRTNGQYVLSFGAERLRYTESVVNPDDELDLPVYYTQSMTVGLAYAPALENAAIIGLGGGRTAWYHHKSVPDLHFTAVELDPQVAQVADQFFGVKAEENFDLEILDGRVWLTKSDETYDLIMVDAYRGPFVPFHLLTTEFYEEVASHLKPGGIAIQNVEPSTMLFDSAVATIGAAFDNLDFYEGRGNIVIVAYDGPKRDPAELRRIAAERQAEYGFRYDLTQILERGYEPEFDADAEPLTDDFAPVEYLKAIDRHNQKQS</sequence>
<keyword evidence="6" id="KW-0812">Transmembrane</keyword>
<keyword evidence="6" id="KW-0472">Membrane</keyword>
<feature type="domain" description="PABS" evidence="7">
    <location>
        <begin position="46"/>
        <end position="290"/>
    </location>
</feature>
<feature type="transmembrane region" description="Helical" evidence="6">
    <location>
        <begin position="27"/>
        <end position="48"/>
    </location>
</feature>
<keyword evidence="6" id="KW-1133">Transmembrane helix</keyword>
<dbReference type="GO" id="GO:0016740">
    <property type="term" value="F:transferase activity"/>
    <property type="evidence" value="ECO:0007669"/>
    <property type="project" value="UniProtKB-UniRule"/>
</dbReference>
<dbReference type="Gene3D" id="3.40.50.150">
    <property type="entry name" value="Vaccinia Virus protein VP39"/>
    <property type="match status" value="1"/>
</dbReference>
<evidence type="ECO:0000256" key="3">
    <source>
        <dbReference type="ARBA" id="ARBA00023115"/>
    </source>
</evidence>
<protein>
    <submittedName>
        <fullName evidence="8">Spermidine synthase</fullName>
    </submittedName>
</protein>
<dbReference type="STRING" id="665467.SAMN02982931_01159"/>
<dbReference type="Pfam" id="PF01564">
    <property type="entry name" value="Spermine_synth"/>
    <property type="match status" value="1"/>
</dbReference>
<dbReference type="GO" id="GO:0006596">
    <property type="term" value="P:polyamine biosynthetic process"/>
    <property type="evidence" value="ECO:0007669"/>
    <property type="project" value="UniProtKB-UniRule"/>
</dbReference>
<feature type="active site" description="Proton acceptor" evidence="4">
    <location>
        <position position="203"/>
    </location>
</feature>
<dbReference type="InterPro" id="IPR029063">
    <property type="entry name" value="SAM-dependent_MTases_sf"/>
</dbReference>
<dbReference type="Proteomes" id="UP000199071">
    <property type="component" value="Unassembled WGS sequence"/>
</dbReference>
<dbReference type="SUPFAM" id="SSF53335">
    <property type="entry name" value="S-adenosyl-L-methionine-dependent methyltransferases"/>
    <property type="match status" value="1"/>
</dbReference>
<reference evidence="8 9" key="1">
    <citation type="submission" date="2016-10" db="EMBL/GenBank/DDBJ databases">
        <authorList>
            <person name="de Groot N.N."/>
        </authorList>
    </citation>
    <scope>NUCLEOTIDE SEQUENCE [LARGE SCALE GENOMIC DNA]</scope>
    <source>
        <strain evidence="8 9">ATCC 35022</strain>
    </source>
</reference>
<evidence type="ECO:0000256" key="5">
    <source>
        <dbReference type="SAM" id="MobiDB-lite"/>
    </source>
</evidence>
<dbReference type="NCBIfam" id="NF037959">
    <property type="entry name" value="MFS_SpdSyn"/>
    <property type="match status" value="1"/>
</dbReference>
<dbReference type="PANTHER" id="PTHR43317">
    <property type="entry name" value="THERMOSPERMINE SYNTHASE ACAULIS5"/>
    <property type="match status" value="1"/>
</dbReference>
<dbReference type="EMBL" id="FMXQ01000002">
    <property type="protein sequence ID" value="SDB15022.1"/>
    <property type="molecule type" value="Genomic_DNA"/>
</dbReference>
<name>A0A1G6B3A2_9HYPH</name>